<dbReference type="EMBL" id="DWZD01000024">
    <property type="protein sequence ID" value="HJA78662.1"/>
    <property type="molecule type" value="Genomic_DNA"/>
</dbReference>
<organism evidence="1 2">
    <name type="scientific">Candidatus Desulfovibrio intestinavium</name>
    <dbReference type="NCBI Taxonomy" id="2838534"/>
    <lineage>
        <taxon>Bacteria</taxon>
        <taxon>Pseudomonadati</taxon>
        <taxon>Thermodesulfobacteriota</taxon>
        <taxon>Desulfovibrionia</taxon>
        <taxon>Desulfovibrionales</taxon>
        <taxon>Desulfovibrionaceae</taxon>
        <taxon>Desulfovibrio</taxon>
    </lineage>
</organism>
<dbReference type="Proteomes" id="UP000823821">
    <property type="component" value="Unassembled WGS sequence"/>
</dbReference>
<reference evidence="1" key="2">
    <citation type="submission" date="2021-04" db="EMBL/GenBank/DDBJ databases">
        <authorList>
            <person name="Gilroy R."/>
        </authorList>
    </citation>
    <scope>NUCLEOTIDE SEQUENCE</scope>
    <source>
        <strain evidence="1">5032</strain>
    </source>
</reference>
<dbReference type="AlphaFoldDB" id="A0A9D2HM03"/>
<name>A0A9D2HM03_9BACT</name>
<comment type="caution">
    <text evidence="1">The sequence shown here is derived from an EMBL/GenBank/DDBJ whole genome shotgun (WGS) entry which is preliminary data.</text>
</comment>
<gene>
    <name evidence="1" type="ORF">H9784_03685</name>
</gene>
<evidence type="ECO:0000313" key="1">
    <source>
        <dbReference type="EMBL" id="HJA78662.1"/>
    </source>
</evidence>
<evidence type="ECO:0000313" key="2">
    <source>
        <dbReference type="Proteomes" id="UP000823821"/>
    </source>
</evidence>
<accession>A0A9D2HM03</accession>
<sequence length="90" mass="10071">MVHDGVAGREPYIRHYSPEEIHAMCLQVAELLAGGKRHEAEIVLKEIPLLPKSAKLMKEMFGSRHVAESGYNLVEALEEFGPDWLKGEDA</sequence>
<proteinExistence type="predicted"/>
<reference evidence="1" key="1">
    <citation type="journal article" date="2021" name="PeerJ">
        <title>Extensive microbial diversity within the chicken gut microbiome revealed by metagenomics and culture.</title>
        <authorList>
            <person name="Gilroy R."/>
            <person name="Ravi A."/>
            <person name="Getino M."/>
            <person name="Pursley I."/>
            <person name="Horton D.L."/>
            <person name="Alikhan N.F."/>
            <person name="Baker D."/>
            <person name="Gharbi K."/>
            <person name="Hall N."/>
            <person name="Watson M."/>
            <person name="Adriaenssens E.M."/>
            <person name="Foster-Nyarko E."/>
            <person name="Jarju S."/>
            <person name="Secka A."/>
            <person name="Antonio M."/>
            <person name="Oren A."/>
            <person name="Chaudhuri R.R."/>
            <person name="La Ragione R."/>
            <person name="Hildebrand F."/>
            <person name="Pallen M.J."/>
        </authorList>
    </citation>
    <scope>NUCLEOTIDE SEQUENCE</scope>
    <source>
        <strain evidence="1">5032</strain>
    </source>
</reference>
<protein>
    <submittedName>
        <fullName evidence="1">Uncharacterized protein</fullName>
    </submittedName>
</protein>